<keyword evidence="2" id="KW-1185">Reference proteome</keyword>
<gene>
    <name evidence="1" type="ORF">PIB30_101567</name>
</gene>
<sequence length="121" mass="14049">MGMQEMASKKHKRVEDNDLENVVSSTELKVPRKSRVRFAKEQDYADEVLSYMKQLLNDEDCFLLGHLEAKRVRGPTLLKDIWNMPPGKTIYVQFNKRNQAIRITKKAIVSSYSETGVRFTI</sequence>
<organism evidence="1 2">
    <name type="scientific">Stylosanthes scabra</name>
    <dbReference type="NCBI Taxonomy" id="79078"/>
    <lineage>
        <taxon>Eukaryota</taxon>
        <taxon>Viridiplantae</taxon>
        <taxon>Streptophyta</taxon>
        <taxon>Embryophyta</taxon>
        <taxon>Tracheophyta</taxon>
        <taxon>Spermatophyta</taxon>
        <taxon>Magnoliopsida</taxon>
        <taxon>eudicotyledons</taxon>
        <taxon>Gunneridae</taxon>
        <taxon>Pentapetalae</taxon>
        <taxon>rosids</taxon>
        <taxon>fabids</taxon>
        <taxon>Fabales</taxon>
        <taxon>Fabaceae</taxon>
        <taxon>Papilionoideae</taxon>
        <taxon>50 kb inversion clade</taxon>
        <taxon>dalbergioids sensu lato</taxon>
        <taxon>Dalbergieae</taxon>
        <taxon>Pterocarpus clade</taxon>
        <taxon>Stylosanthes</taxon>
    </lineage>
</organism>
<accession>A0ABU6ZW19</accession>
<dbReference type="EMBL" id="JASCZI010274851">
    <property type="protein sequence ID" value="MED6226237.1"/>
    <property type="molecule type" value="Genomic_DNA"/>
</dbReference>
<protein>
    <submittedName>
        <fullName evidence="1">Uncharacterized protein</fullName>
    </submittedName>
</protein>
<dbReference type="Proteomes" id="UP001341840">
    <property type="component" value="Unassembled WGS sequence"/>
</dbReference>
<evidence type="ECO:0000313" key="1">
    <source>
        <dbReference type="EMBL" id="MED6226237.1"/>
    </source>
</evidence>
<proteinExistence type="predicted"/>
<name>A0ABU6ZW19_9FABA</name>
<evidence type="ECO:0000313" key="2">
    <source>
        <dbReference type="Proteomes" id="UP001341840"/>
    </source>
</evidence>
<reference evidence="1 2" key="1">
    <citation type="journal article" date="2023" name="Plants (Basel)">
        <title>Bridging the Gap: Combining Genomics and Transcriptomics Approaches to Understand Stylosanthes scabra, an Orphan Legume from the Brazilian Caatinga.</title>
        <authorList>
            <person name="Ferreira-Neto J.R.C."/>
            <person name="da Silva M.D."/>
            <person name="Binneck E."/>
            <person name="de Melo N.F."/>
            <person name="da Silva R.H."/>
            <person name="de Melo A.L.T.M."/>
            <person name="Pandolfi V."/>
            <person name="Bustamante F.O."/>
            <person name="Brasileiro-Vidal A.C."/>
            <person name="Benko-Iseppon A.M."/>
        </authorList>
    </citation>
    <scope>NUCLEOTIDE SEQUENCE [LARGE SCALE GENOMIC DNA]</scope>
    <source>
        <tissue evidence="1">Leaves</tissue>
    </source>
</reference>
<comment type="caution">
    <text evidence="1">The sequence shown here is derived from an EMBL/GenBank/DDBJ whole genome shotgun (WGS) entry which is preliminary data.</text>
</comment>